<evidence type="ECO:0000313" key="13">
    <source>
        <dbReference type="Proteomes" id="UP001163046"/>
    </source>
</evidence>
<keyword evidence="7 12" id="KW-0675">Receptor</keyword>
<feature type="transmembrane region" description="Helical" evidence="10">
    <location>
        <begin position="107"/>
        <end position="129"/>
    </location>
</feature>
<reference evidence="12" key="1">
    <citation type="submission" date="2023-01" db="EMBL/GenBank/DDBJ databases">
        <title>Genome assembly of the deep-sea coral Lophelia pertusa.</title>
        <authorList>
            <person name="Herrera S."/>
            <person name="Cordes E."/>
        </authorList>
    </citation>
    <scope>NUCLEOTIDE SEQUENCE</scope>
    <source>
        <strain evidence="12">USNM1676648</strain>
        <tissue evidence="12">Polyp</tissue>
    </source>
</reference>
<organism evidence="12 13">
    <name type="scientific">Desmophyllum pertusum</name>
    <dbReference type="NCBI Taxonomy" id="174260"/>
    <lineage>
        <taxon>Eukaryota</taxon>
        <taxon>Metazoa</taxon>
        <taxon>Cnidaria</taxon>
        <taxon>Anthozoa</taxon>
        <taxon>Hexacorallia</taxon>
        <taxon>Scleractinia</taxon>
        <taxon>Caryophylliina</taxon>
        <taxon>Caryophylliidae</taxon>
        <taxon>Desmophyllum</taxon>
    </lineage>
</organism>
<feature type="transmembrane region" description="Helical" evidence="10">
    <location>
        <begin position="236"/>
        <end position="256"/>
    </location>
</feature>
<protein>
    <submittedName>
        <fullName evidence="12">G-protein coupled receptor</fullName>
    </submittedName>
</protein>
<gene>
    <name evidence="12" type="primary">Htr4_1</name>
    <name evidence="12" type="ORF">OS493_023713</name>
</gene>
<feature type="transmembrane region" description="Helical" evidence="10">
    <location>
        <begin position="177"/>
        <end position="203"/>
    </location>
</feature>
<evidence type="ECO:0000256" key="7">
    <source>
        <dbReference type="ARBA" id="ARBA00023170"/>
    </source>
</evidence>
<dbReference type="GO" id="GO:0004930">
    <property type="term" value="F:G protein-coupled receptor activity"/>
    <property type="evidence" value="ECO:0007669"/>
    <property type="project" value="UniProtKB-KW"/>
</dbReference>
<dbReference type="OrthoDB" id="9445642at2759"/>
<dbReference type="GO" id="GO:0005886">
    <property type="term" value="C:plasma membrane"/>
    <property type="evidence" value="ECO:0007669"/>
    <property type="project" value="UniProtKB-SubCell"/>
</dbReference>
<evidence type="ECO:0000256" key="2">
    <source>
        <dbReference type="ARBA" id="ARBA00022475"/>
    </source>
</evidence>
<evidence type="ECO:0000259" key="11">
    <source>
        <dbReference type="PROSITE" id="PS50262"/>
    </source>
</evidence>
<name>A0A9X0CPX6_9CNID</name>
<evidence type="ECO:0000256" key="3">
    <source>
        <dbReference type="ARBA" id="ARBA00022692"/>
    </source>
</evidence>
<feature type="domain" description="G-protein coupled receptors family 1 profile" evidence="11">
    <location>
        <begin position="52"/>
        <end position="275"/>
    </location>
</feature>
<feature type="transmembrane region" description="Helical" evidence="10">
    <location>
        <begin position="150"/>
        <end position="171"/>
    </location>
</feature>
<evidence type="ECO:0000256" key="1">
    <source>
        <dbReference type="ARBA" id="ARBA00004651"/>
    </source>
</evidence>
<keyword evidence="9" id="KW-0807">Transducer</keyword>
<comment type="subcellular location">
    <subcellularLocation>
        <location evidence="1">Cell membrane</location>
        <topology evidence="1">Multi-pass membrane protein</topology>
    </subcellularLocation>
</comment>
<comment type="caution">
    <text evidence="12">The sequence shown here is derived from an EMBL/GenBank/DDBJ whole genome shotgun (WGS) entry which is preliminary data.</text>
</comment>
<evidence type="ECO:0000256" key="5">
    <source>
        <dbReference type="ARBA" id="ARBA00023040"/>
    </source>
</evidence>
<evidence type="ECO:0000313" key="12">
    <source>
        <dbReference type="EMBL" id="KAJ7371682.1"/>
    </source>
</evidence>
<keyword evidence="8" id="KW-0325">Glycoprotein</keyword>
<evidence type="ECO:0000256" key="8">
    <source>
        <dbReference type="ARBA" id="ARBA00023180"/>
    </source>
</evidence>
<evidence type="ECO:0000256" key="4">
    <source>
        <dbReference type="ARBA" id="ARBA00022989"/>
    </source>
</evidence>
<dbReference type="PROSITE" id="PS50262">
    <property type="entry name" value="G_PROTEIN_RECEP_F1_2"/>
    <property type="match status" value="1"/>
</dbReference>
<proteinExistence type="predicted"/>
<feature type="transmembrane region" description="Helical" evidence="10">
    <location>
        <begin position="73"/>
        <end position="95"/>
    </location>
</feature>
<dbReference type="InterPro" id="IPR017452">
    <property type="entry name" value="GPCR_Rhodpsn_7TM"/>
</dbReference>
<keyword evidence="5" id="KW-0297">G-protein coupled receptor</keyword>
<accession>A0A9X0CPX6</accession>
<keyword evidence="3 10" id="KW-0812">Transmembrane</keyword>
<evidence type="ECO:0000256" key="9">
    <source>
        <dbReference type="ARBA" id="ARBA00023224"/>
    </source>
</evidence>
<dbReference type="PANTHER" id="PTHR24246:SF27">
    <property type="entry name" value="ADENOSINE RECEPTOR, ISOFORM A"/>
    <property type="match status" value="1"/>
</dbReference>
<dbReference type="CDD" id="cd00637">
    <property type="entry name" value="7tm_classA_rhodopsin-like"/>
    <property type="match status" value="1"/>
</dbReference>
<feature type="transmembrane region" description="Helical" evidence="10">
    <location>
        <begin position="42"/>
        <end position="61"/>
    </location>
</feature>
<dbReference type="Gene3D" id="1.20.1070.10">
    <property type="entry name" value="Rhodopsin 7-helix transmembrane proteins"/>
    <property type="match status" value="1"/>
</dbReference>
<dbReference type="InterPro" id="IPR000276">
    <property type="entry name" value="GPCR_Rhodpsn"/>
</dbReference>
<dbReference type="EMBL" id="MU826843">
    <property type="protein sequence ID" value="KAJ7371682.1"/>
    <property type="molecule type" value="Genomic_DNA"/>
</dbReference>
<dbReference type="PANTHER" id="PTHR24246">
    <property type="entry name" value="OLFACTORY RECEPTOR AND ADENOSINE RECEPTOR"/>
    <property type="match status" value="1"/>
</dbReference>
<evidence type="ECO:0000256" key="10">
    <source>
        <dbReference type="SAM" id="Phobius"/>
    </source>
</evidence>
<keyword evidence="2" id="KW-1003">Cell membrane</keyword>
<dbReference type="Pfam" id="PF00001">
    <property type="entry name" value="7tm_1"/>
    <property type="match status" value="1"/>
</dbReference>
<dbReference type="AlphaFoldDB" id="A0A9X0CPX6"/>
<sequence>MMQTCSQDKISDYSSLVESPVNMNNNHLPQQSNFGVKSLSTLLPFAIAITLTNGLVFVMFYRTRRLRISSNYPLLSLAICDFLTGAINIPYFIVYSFQVVPPPQVGFWMYVLHTLMAVSAAYHILTITAEKYLAIITPLRHLQVTKKMMLKMLVGIWITSAFVAAIPIAWNQSNSRFIWYIIHAAVCLGFVFFVPYAFMIYAFTIMFRVIAKRERPSSSHRSKSRLQKKNINDRKCIIVFCNNVSDICILLVAIFYHHASHLLQSLPEVRLFSID</sequence>
<dbReference type="Proteomes" id="UP001163046">
    <property type="component" value="Unassembled WGS sequence"/>
</dbReference>
<dbReference type="SUPFAM" id="SSF81321">
    <property type="entry name" value="Family A G protein-coupled receptor-like"/>
    <property type="match status" value="1"/>
</dbReference>
<evidence type="ECO:0000256" key="6">
    <source>
        <dbReference type="ARBA" id="ARBA00023136"/>
    </source>
</evidence>
<keyword evidence="6 10" id="KW-0472">Membrane</keyword>
<dbReference type="PRINTS" id="PR00237">
    <property type="entry name" value="GPCRRHODOPSN"/>
</dbReference>
<keyword evidence="13" id="KW-1185">Reference proteome</keyword>
<keyword evidence="4 10" id="KW-1133">Transmembrane helix</keyword>